<keyword evidence="5 10" id="KW-1133">Transmembrane helix</keyword>
<comment type="subcellular location">
    <subcellularLocation>
        <location evidence="2">Cell membrane</location>
    </subcellularLocation>
    <subcellularLocation>
        <location evidence="1">Membrane</location>
        <topology evidence="1">Single-pass membrane protein</topology>
    </subcellularLocation>
</comment>
<name>A7NKV5_ROSCS</name>
<dbReference type="InterPro" id="IPR018764">
    <property type="entry name" value="RskA_C"/>
</dbReference>
<dbReference type="RefSeq" id="WP_012120549.1">
    <property type="nucleotide sequence ID" value="NC_009767.1"/>
</dbReference>
<dbReference type="GO" id="GO:0005886">
    <property type="term" value="C:plasma membrane"/>
    <property type="evidence" value="ECO:0007669"/>
    <property type="project" value="UniProtKB-SubCell"/>
</dbReference>
<gene>
    <name evidence="13" type="ordered locus">Rcas_2037</name>
</gene>
<evidence type="ECO:0000313" key="14">
    <source>
        <dbReference type="Proteomes" id="UP000000263"/>
    </source>
</evidence>
<dbReference type="InterPro" id="IPR027383">
    <property type="entry name" value="Znf_put"/>
</dbReference>
<dbReference type="GO" id="GO:0016989">
    <property type="term" value="F:sigma factor antagonist activity"/>
    <property type="evidence" value="ECO:0007669"/>
    <property type="project" value="TreeGrafter"/>
</dbReference>
<dbReference type="Pfam" id="PF13490">
    <property type="entry name" value="zf-HC2"/>
    <property type="match status" value="1"/>
</dbReference>
<dbReference type="Proteomes" id="UP000000263">
    <property type="component" value="Chromosome"/>
</dbReference>
<evidence type="ECO:0000256" key="7">
    <source>
        <dbReference type="ARBA" id="ARBA00029829"/>
    </source>
</evidence>
<evidence type="ECO:0000256" key="2">
    <source>
        <dbReference type="ARBA" id="ARBA00004236"/>
    </source>
</evidence>
<dbReference type="Gene3D" id="1.10.10.1320">
    <property type="entry name" value="Anti-sigma factor, zinc-finger domain"/>
    <property type="match status" value="1"/>
</dbReference>
<keyword evidence="9" id="KW-0175">Coiled coil</keyword>
<evidence type="ECO:0000313" key="13">
    <source>
        <dbReference type="EMBL" id="ABU58125.1"/>
    </source>
</evidence>
<dbReference type="HOGENOM" id="CLU_075802_3_1_0"/>
<dbReference type="OrthoDB" id="150147at2"/>
<keyword evidence="14" id="KW-1185">Reference proteome</keyword>
<dbReference type="PANTHER" id="PTHR37461:SF1">
    <property type="entry name" value="ANTI-SIGMA-K FACTOR RSKA"/>
    <property type="match status" value="1"/>
</dbReference>
<keyword evidence="3" id="KW-1003">Cell membrane</keyword>
<proteinExistence type="predicted"/>
<dbReference type="PANTHER" id="PTHR37461">
    <property type="entry name" value="ANTI-SIGMA-K FACTOR RSKA"/>
    <property type="match status" value="1"/>
</dbReference>
<keyword evidence="4 10" id="KW-0812">Transmembrane</keyword>
<evidence type="ECO:0000256" key="4">
    <source>
        <dbReference type="ARBA" id="ARBA00022692"/>
    </source>
</evidence>
<dbReference type="KEGG" id="rca:Rcas_2037"/>
<organism evidence="13 14">
    <name type="scientific">Roseiflexus castenholzii (strain DSM 13941 / HLO8)</name>
    <dbReference type="NCBI Taxonomy" id="383372"/>
    <lineage>
        <taxon>Bacteria</taxon>
        <taxon>Bacillati</taxon>
        <taxon>Chloroflexota</taxon>
        <taxon>Chloroflexia</taxon>
        <taxon>Chloroflexales</taxon>
        <taxon>Roseiflexineae</taxon>
        <taxon>Roseiflexaceae</taxon>
        <taxon>Roseiflexus</taxon>
    </lineage>
</organism>
<evidence type="ECO:0000259" key="11">
    <source>
        <dbReference type="Pfam" id="PF10099"/>
    </source>
</evidence>
<evidence type="ECO:0000256" key="5">
    <source>
        <dbReference type="ARBA" id="ARBA00022989"/>
    </source>
</evidence>
<evidence type="ECO:0000256" key="1">
    <source>
        <dbReference type="ARBA" id="ARBA00004167"/>
    </source>
</evidence>
<dbReference type="InterPro" id="IPR051474">
    <property type="entry name" value="Anti-sigma-K/W_factor"/>
</dbReference>
<keyword evidence="6 10" id="KW-0472">Membrane</keyword>
<sequence length="313" mass="33811">MTLPNCDEMIDLIPAFVLGALDPDEAARVATHIAACPRCRAEAESFRDTMGLLPYAAGAIDPPPHVKRQLFARIAAASENSVTQPVQQPQRRTARAPLPWRWFAPALALVLALIIGLGAVTFEARGRADQLAADLAANRQMLRSMEAQIAEARQTAQTVQAQLVASQRALNETRVQLAASQQELQKIQASIGKDEQLVAFIAAPQTVSQLLGTTDRAPEEASARMFMQPGHNRLALLIYGLKSAEPGKVYRLWLAKGSQAIAIGTVTVGPDGVAEFVVDAPEPMDAYDQVMITLDEIDTIAQPSEEVIFEANL</sequence>
<evidence type="ECO:0000256" key="10">
    <source>
        <dbReference type="SAM" id="Phobius"/>
    </source>
</evidence>
<feature type="coiled-coil region" evidence="9">
    <location>
        <begin position="128"/>
        <end position="190"/>
    </location>
</feature>
<evidence type="ECO:0000256" key="3">
    <source>
        <dbReference type="ARBA" id="ARBA00022475"/>
    </source>
</evidence>
<evidence type="ECO:0000259" key="12">
    <source>
        <dbReference type="Pfam" id="PF13490"/>
    </source>
</evidence>
<feature type="transmembrane region" description="Helical" evidence="10">
    <location>
        <begin position="102"/>
        <end position="122"/>
    </location>
</feature>
<feature type="domain" description="Putative zinc-finger" evidence="12">
    <location>
        <begin position="6"/>
        <end position="40"/>
    </location>
</feature>
<dbReference type="eggNOG" id="COG5662">
    <property type="taxonomic scope" value="Bacteria"/>
</dbReference>
<feature type="domain" description="Anti-sigma K factor RskA C-terminal" evidence="11">
    <location>
        <begin position="176"/>
        <end position="303"/>
    </location>
</feature>
<dbReference type="InterPro" id="IPR041916">
    <property type="entry name" value="Anti_sigma_zinc_sf"/>
</dbReference>
<dbReference type="EMBL" id="CP000804">
    <property type="protein sequence ID" value="ABU58125.1"/>
    <property type="molecule type" value="Genomic_DNA"/>
</dbReference>
<reference evidence="13 14" key="1">
    <citation type="submission" date="2007-08" db="EMBL/GenBank/DDBJ databases">
        <title>Complete sequence of Roseiflexus castenholzii DSM 13941.</title>
        <authorList>
            <consortium name="US DOE Joint Genome Institute"/>
            <person name="Copeland A."/>
            <person name="Lucas S."/>
            <person name="Lapidus A."/>
            <person name="Barry K."/>
            <person name="Glavina del Rio T."/>
            <person name="Dalin E."/>
            <person name="Tice H."/>
            <person name="Pitluck S."/>
            <person name="Thompson L.S."/>
            <person name="Brettin T."/>
            <person name="Bruce D."/>
            <person name="Detter J.C."/>
            <person name="Han C."/>
            <person name="Tapia R."/>
            <person name="Schmutz J."/>
            <person name="Larimer F."/>
            <person name="Land M."/>
            <person name="Hauser L."/>
            <person name="Kyrpides N."/>
            <person name="Mikhailova N."/>
            <person name="Bryant D.A."/>
            <person name="Hanada S."/>
            <person name="Tsukatani Y."/>
            <person name="Richardson P."/>
        </authorList>
    </citation>
    <scope>NUCLEOTIDE SEQUENCE [LARGE SCALE GENOMIC DNA]</scope>
    <source>
        <strain evidence="14">DSM 13941 / HLO8</strain>
    </source>
</reference>
<dbReference type="Pfam" id="PF10099">
    <property type="entry name" value="RskA_C"/>
    <property type="match status" value="1"/>
</dbReference>
<accession>A7NKV5</accession>
<evidence type="ECO:0000256" key="6">
    <source>
        <dbReference type="ARBA" id="ARBA00023136"/>
    </source>
</evidence>
<dbReference type="STRING" id="383372.Rcas_2037"/>
<evidence type="ECO:0000256" key="9">
    <source>
        <dbReference type="SAM" id="Coils"/>
    </source>
</evidence>
<evidence type="ECO:0000256" key="8">
    <source>
        <dbReference type="ARBA" id="ARBA00030803"/>
    </source>
</evidence>
<dbReference type="GO" id="GO:0006417">
    <property type="term" value="P:regulation of translation"/>
    <property type="evidence" value="ECO:0007669"/>
    <property type="project" value="TreeGrafter"/>
</dbReference>
<dbReference type="AlphaFoldDB" id="A7NKV5"/>
<protein>
    <recommendedName>
        <fullName evidence="8">Regulator of SigK</fullName>
    </recommendedName>
    <alternativeName>
        <fullName evidence="7">Sigma-K anti-sigma factor RskA</fullName>
    </alternativeName>
</protein>